<gene>
    <name evidence="1" type="ORF">AVDCRST_MAG88-4303</name>
</gene>
<protein>
    <submittedName>
        <fullName evidence="1">Uncharacterized protein</fullName>
    </submittedName>
</protein>
<organism evidence="1">
    <name type="scientific">uncultured Thermomicrobiales bacterium</name>
    <dbReference type="NCBI Taxonomy" id="1645740"/>
    <lineage>
        <taxon>Bacteria</taxon>
        <taxon>Pseudomonadati</taxon>
        <taxon>Thermomicrobiota</taxon>
        <taxon>Thermomicrobia</taxon>
        <taxon>Thermomicrobiales</taxon>
        <taxon>environmental samples</taxon>
    </lineage>
</organism>
<accession>A0A6J4VU40</accession>
<dbReference type="AlphaFoldDB" id="A0A6J4VU40"/>
<dbReference type="EMBL" id="CADCWM010001077">
    <property type="protein sequence ID" value="CAA9587971.1"/>
    <property type="molecule type" value="Genomic_DNA"/>
</dbReference>
<reference evidence="1" key="1">
    <citation type="submission" date="2020-02" db="EMBL/GenBank/DDBJ databases">
        <authorList>
            <person name="Meier V. D."/>
        </authorList>
    </citation>
    <scope>NUCLEOTIDE SEQUENCE</scope>
    <source>
        <strain evidence="1">AVDCRST_MAG88</strain>
    </source>
</reference>
<feature type="non-terminal residue" evidence="1">
    <location>
        <position position="1"/>
    </location>
</feature>
<proteinExistence type="predicted"/>
<sequence length="97" mass="10659">QPLRFAQAGALGGELERAGFRAVEETHQVIPAPWPGSPEEYWQFFYDIAVPFRPLFDGLPAPDRAAAVDEVLDGLRAHYDEQTVHTISAIVVASGVR</sequence>
<evidence type="ECO:0000313" key="1">
    <source>
        <dbReference type="EMBL" id="CAA9587971.1"/>
    </source>
</evidence>
<name>A0A6J4VU40_9BACT</name>